<evidence type="ECO:0000313" key="1">
    <source>
        <dbReference type="Proteomes" id="UP000087171"/>
    </source>
</evidence>
<name>A0A1S3E8B0_CICAR</name>
<evidence type="ECO:0000313" key="2">
    <source>
        <dbReference type="RefSeq" id="XP_012572062.2"/>
    </source>
</evidence>
<sequence>MCMAIASFAPKLYTKWFKSERYIIAAALQIAMNSHTTPIHVLHISSFKSYFPNSASFPSFKPLNSTPLRKTAKHHLVQYHRERTRTRATLDERDQLSSTSPVIEDEKPKREVEESVKVLKNAAKTRKVPLEEILSALSVIEKAKVDPSGFLEILGGKESPGRTWMLVFTAKKKLEGGRYFPLTAVQRFDATAKRIENGVYLGPVGQLTFEGKLSWKNRILSFIFENLRIKVGPLKPLQISLGQKEDREPSTKDPFFIWFYVDNEIAVARGRSGGTAFWCQCRQVDI</sequence>
<reference evidence="2" key="2">
    <citation type="submission" date="2025-08" db="UniProtKB">
        <authorList>
            <consortium name="RefSeq"/>
        </authorList>
    </citation>
    <scope>IDENTIFICATION</scope>
    <source>
        <tissue evidence="2">Etiolated seedlings</tissue>
    </source>
</reference>
<dbReference type="OrthoDB" id="44190at2759"/>
<organism evidence="1 2">
    <name type="scientific">Cicer arietinum</name>
    <name type="common">Chickpea</name>
    <name type="synonym">Garbanzo</name>
    <dbReference type="NCBI Taxonomy" id="3827"/>
    <lineage>
        <taxon>Eukaryota</taxon>
        <taxon>Viridiplantae</taxon>
        <taxon>Streptophyta</taxon>
        <taxon>Embryophyta</taxon>
        <taxon>Tracheophyta</taxon>
        <taxon>Spermatophyta</taxon>
        <taxon>Magnoliopsida</taxon>
        <taxon>eudicotyledons</taxon>
        <taxon>Gunneridae</taxon>
        <taxon>Pentapetalae</taxon>
        <taxon>rosids</taxon>
        <taxon>fabids</taxon>
        <taxon>Fabales</taxon>
        <taxon>Fabaceae</taxon>
        <taxon>Papilionoideae</taxon>
        <taxon>50 kb inversion clade</taxon>
        <taxon>NPAAA clade</taxon>
        <taxon>Hologalegina</taxon>
        <taxon>IRL clade</taxon>
        <taxon>Cicereae</taxon>
        <taxon>Cicer</taxon>
    </lineage>
</organism>
<dbReference type="KEGG" id="cam:105852232"/>
<dbReference type="STRING" id="3827.A0A1S3E8B0"/>
<gene>
    <name evidence="2" type="primary">LOC105852232</name>
</gene>
<dbReference type="Proteomes" id="UP000087171">
    <property type="component" value="Chromosome Ca6"/>
</dbReference>
<accession>A0A1S3E8B0</accession>
<keyword evidence="1" id="KW-1185">Reference proteome</keyword>
<dbReference type="RefSeq" id="XP_012572062.2">
    <property type="nucleotide sequence ID" value="XM_012716608.2"/>
</dbReference>
<dbReference type="PANTHER" id="PTHR35690:SF1">
    <property type="entry name" value="OS01G0363500 PROTEIN"/>
    <property type="match status" value="1"/>
</dbReference>
<protein>
    <submittedName>
        <fullName evidence="2">Uncharacterized protein LOC105852232 isoform X1</fullName>
    </submittedName>
</protein>
<dbReference type="PANTHER" id="PTHR35690">
    <property type="entry name" value="OS01G0363500 PROTEIN"/>
    <property type="match status" value="1"/>
</dbReference>
<dbReference type="GeneID" id="105852232"/>
<reference evidence="1" key="1">
    <citation type="journal article" date="2013" name="Nat. Biotechnol.">
        <title>Draft genome sequence of chickpea (Cicer arietinum) provides a resource for trait improvement.</title>
        <authorList>
            <person name="Varshney R.K."/>
            <person name="Song C."/>
            <person name="Saxena R.K."/>
            <person name="Azam S."/>
            <person name="Yu S."/>
            <person name="Sharpe A.G."/>
            <person name="Cannon S."/>
            <person name="Baek J."/>
            <person name="Rosen B.D."/>
            <person name="Tar'an B."/>
            <person name="Millan T."/>
            <person name="Zhang X."/>
            <person name="Ramsay L.D."/>
            <person name="Iwata A."/>
            <person name="Wang Y."/>
            <person name="Nelson W."/>
            <person name="Farmer A.D."/>
            <person name="Gaur P.M."/>
            <person name="Soderlund C."/>
            <person name="Penmetsa R.V."/>
            <person name="Xu C."/>
            <person name="Bharti A.K."/>
            <person name="He W."/>
            <person name="Winter P."/>
            <person name="Zhao S."/>
            <person name="Hane J.K."/>
            <person name="Carrasquilla-Garcia N."/>
            <person name="Condie J.A."/>
            <person name="Upadhyaya H.D."/>
            <person name="Luo M.C."/>
            <person name="Thudi M."/>
            <person name="Gowda C.L."/>
            <person name="Singh N.P."/>
            <person name="Lichtenzveig J."/>
            <person name="Gali K.K."/>
            <person name="Rubio J."/>
            <person name="Nadarajan N."/>
            <person name="Dolezel J."/>
            <person name="Bansal K.C."/>
            <person name="Xu X."/>
            <person name="Edwards D."/>
            <person name="Zhang G."/>
            <person name="Kahl G."/>
            <person name="Gil J."/>
            <person name="Singh K.B."/>
            <person name="Datta S.K."/>
            <person name="Jackson S.A."/>
            <person name="Wang J."/>
            <person name="Cook D.R."/>
        </authorList>
    </citation>
    <scope>NUCLEOTIDE SEQUENCE [LARGE SCALE GENOMIC DNA]</scope>
    <source>
        <strain evidence="1">cv. CDC Frontier</strain>
    </source>
</reference>
<dbReference type="AlphaFoldDB" id="A0A1S3E8B0"/>
<proteinExistence type="predicted"/>